<sequence length="129" mass="15002">MQPGNTVQKGATIVVDDDDSKLLHKHYTDFGLEFGSFYVTDITAMRTFHEKLKLFQTLRDCHDWFETQISLANLTEREIATFGNLIRITSLYTIFTFGAHQAMLYELMEFRKKTNGLATFLGIDMWFCQ</sequence>
<dbReference type="AlphaFoldDB" id="A0A225WGQ2"/>
<gene>
    <name evidence="1" type="ORF">PHMEG_0009785</name>
</gene>
<evidence type="ECO:0000313" key="2">
    <source>
        <dbReference type="Proteomes" id="UP000198211"/>
    </source>
</evidence>
<protein>
    <submittedName>
        <fullName evidence="1">Uncharacterized protein</fullName>
    </submittedName>
</protein>
<comment type="caution">
    <text evidence="1">The sequence shown here is derived from an EMBL/GenBank/DDBJ whole genome shotgun (WGS) entry which is preliminary data.</text>
</comment>
<accession>A0A225WGQ2</accession>
<reference evidence="2" key="1">
    <citation type="submission" date="2017-03" db="EMBL/GenBank/DDBJ databases">
        <title>Phytopthora megakarya and P. palmivora, two closely related causual agents of cacao black pod achieved similar genome size and gene model numbers by different mechanisms.</title>
        <authorList>
            <person name="Ali S."/>
            <person name="Shao J."/>
            <person name="Larry D.J."/>
            <person name="Kronmiller B."/>
            <person name="Shen D."/>
            <person name="Strem M.D."/>
            <person name="Melnick R.L."/>
            <person name="Guiltinan M.J."/>
            <person name="Tyler B.M."/>
            <person name="Meinhardt L.W."/>
            <person name="Bailey B.A."/>
        </authorList>
    </citation>
    <scope>NUCLEOTIDE SEQUENCE [LARGE SCALE GENOMIC DNA]</scope>
    <source>
        <strain evidence="2">zdho120</strain>
    </source>
</reference>
<dbReference type="EMBL" id="NBNE01000935">
    <property type="protein sequence ID" value="OWZ16428.1"/>
    <property type="molecule type" value="Genomic_DNA"/>
</dbReference>
<name>A0A225WGQ2_9STRA</name>
<proteinExistence type="predicted"/>
<evidence type="ECO:0000313" key="1">
    <source>
        <dbReference type="EMBL" id="OWZ16428.1"/>
    </source>
</evidence>
<organism evidence="1 2">
    <name type="scientific">Phytophthora megakarya</name>
    <dbReference type="NCBI Taxonomy" id="4795"/>
    <lineage>
        <taxon>Eukaryota</taxon>
        <taxon>Sar</taxon>
        <taxon>Stramenopiles</taxon>
        <taxon>Oomycota</taxon>
        <taxon>Peronosporomycetes</taxon>
        <taxon>Peronosporales</taxon>
        <taxon>Peronosporaceae</taxon>
        <taxon>Phytophthora</taxon>
    </lineage>
</organism>
<dbReference type="Proteomes" id="UP000198211">
    <property type="component" value="Unassembled WGS sequence"/>
</dbReference>
<keyword evidence="2" id="KW-1185">Reference proteome</keyword>